<feature type="signal peptide" evidence="2">
    <location>
        <begin position="1"/>
        <end position="20"/>
    </location>
</feature>
<evidence type="ECO:0000256" key="2">
    <source>
        <dbReference type="SAM" id="SignalP"/>
    </source>
</evidence>
<feature type="compositionally biased region" description="Low complexity" evidence="1">
    <location>
        <begin position="156"/>
        <end position="174"/>
    </location>
</feature>
<sequence>MLSSLAVGFLLSSIVSTVSGQSSSAFDTSAFYNAIPSVLAIPSVQSALEAQATAIAANPTFEAALSAVPGISTKDVAADLASAFDEAAEGHSTLTASALSYLNAIPSTGAANSIVNSAYEGVILSALNDNPGLFSKTSVSFYIGTSSQASGAATPTGVATTSSQTTSSQASGVTRSSGATEANSTGVQSSSSTGDNSAGAQSSAVAATTVTPKTSTAPKSSAPVPQSTNGGVASQPIGAIMAAGAAAAGVLGFAAFL</sequence>
<proteinExistence type="predicted"/>
<comment type="caution">
    <text evidence="3">The sequence shown here is derived from an EMBL/GenBank/DDBJ whole genome shotgun (WGS) entry which is preliminary data.</text>
</comment>
<evidence type="ECO:0000256" key="1">
    <source>
        <dbReference type="SAM" id="MobiDB-lite"/>
    </source>
</evidence>
<keyword evidence="2" id="KW-0732">Signal</keyword>
<organism evidence="3 4">
    <name type="scientific">Heterodermia speciosa</name>
    <dbReference type="NCBI Taxonomy" id="116794"/>
    <lineage>
        <taxon>Eukaryota</taxon>
        <taxon>Fungi</taxon>
        <taxon>Dikarya</taxon>
        <taxon>Ascomycota</taxon>
        <taxon>Pezizomycotina</taxon>
        <taxon>Lecanoromycetes</taxon>
        <taxon>OSLEUM clade</taxon>
        <taxon>Lecanoromycetidae</taxon>
        <taxon>Caliciales</taxon>
        <taxon>Physciaceae</taxon>
        <taxon>Heterodermia</taxon>
    </lineage>
</organism>
<evidence type="ECO:0000313" key="4">
    <source>
        <dbReference type="Proteomes" id="UP000664521"/>
    </source>
</evidence>
<dbReference type="EMBL" id="CAJPDS010000067">
    <property type="protein sequence ID" value="CAF9933350.1"/>
    <property type="molecule type" value="Genomic_DNA"/>
</dbReference>
<feature type="region of interest" description="Disordered" evidence="1">
    <location>
        <begin position="148"/>
        <end position="230"/>
    </location>
</feature>
<keyword evidence="4" id="KW-1185">Reference proteome</keyword>
<feature type="chain" id="PRO_5034872809" evidence="2">
    <location>
        <begin position="21"/>
        <end position="257"/>
    </location>
</feature>
<name>A0A8H3IY43_9LECA</name>
<feature type="compositionally biased region" description="Polar residues" evidence="1">
    <location>
        <begin position="175"/>
        <end position="201"/>
    </location>
</feature>
<protein>
    <submittedName>
        <fullName evidence="3">Uncharacterized protein</fullName>
    </submittedName>
</protein>
<evidence type="ECO:0000313" key="3">
    <source>
        <dbReference type="EMBL" id="CAF9933350.1"/>
    </source>
</evidence>
<accession>A0A8H3IY43</accession>
<dbReference type="AlphaFoldDB" id="A0A8H3IY43"/>
<dbReference type="OrthoDB" id="10658555at2759"/>
<reference evidence="3" key="1">
    <citation type="submission" date="2021-03" db="EMBL/GenBank/DDBJ databases">
        <authorList>
            <person name="Tagirdzhanova G."/>
        </authorList>
    </citation>
    <scope>NUCLEOTIDE SEQUENCE</scope>
</reference>
<dbReference type="Proteomes" id="UP000664521">
    <property type="component" value="Unassembled WGS sequence"/>
</dbReference>
<feature type="compositionally biased region" description="Low complexity" evidence="1">
    <location>
        <begin position="202"/>
        <end position="222"/>
    </location>
</feature>
<gene>
    <name evidence="3" type="ORF">HETSPECPRED_008620</name>
</gene>